<evidence type="ECO:0000256" key="1">
    <source>
        <dbReference type="ARBA" id="ARBA00022737"/>
    </source>
</evidence>
<dbReference type="InterPro" id="IPR002110">
    <property type="entry name" value="Ankyrin_rpt"/>
</dbReference>
<keyword evidence="5" id="KW-1185">Reference proteome</keyword>
<dbReference type="Pfam" id="PF12796">
    <property type="entry name" value="Ank_2"/>
    <property type="match status" value="1"/>
</dbReference>
<sequence>LLLDNTAEIDAENSDGQTALHLAISVGGERYEDFITLLLDKGANVNATDQYSETPLHYAARHQSNVISQVLIDAGASINVQNHYHGDTPLNLAVQCGSKDVIGLLLRNGA</sequence>
<name>A0A3N4J2S3_9PEZI</name>
<dbReference type="PROSITE" id="PS50297">
    <property type="entry name" value="ANK_REP_REGION"/>
    <property type="match status" value="3"/>
</dbReference>
<dbReference type="SUPFAM" id="SSF48403">
    <property type="entry name" value="Ankyrin repeat"/>
    <property type="match status" value="1"/>
</dbReference>
<dbReference type="AlphaFoldDB" id="A0A3N4J2S3"/>
<dbReference type="PANTHER" id="PTHR24198">
    <property type="entry name" value="ANKYRIN REPEAT AND PROTEIN KINASE DOMAIN-CONTAINING PROTEIN"/>
    <property type="match status" value="1"/>
</dbReference>
<dbReference type="EMBL" id="ML120468">
    <property type="protein sequence ID" value="RPA92642.1"/>
    <property type="molecule type" value="Genomic_DNA"/>
</dbReference>
<evidence type="ECO:0000313" key="4">
    <source>
        <dbReference type="EMBL" id="RPA92642.1"/>
    </source>
</evidence>
<protein>
    <submittedName>
        <fullName evidence="4">Ankyrin</fullName>
    </submittedName>
</protein>
<dbReference type="PANTHER" id="PTHR24198:SF165">
    <property type="entry name" value="ANKYRIN REPEAT-CONTAINING PROTEIN-RELATED"/>
    <property type="match status" value="1"/>
</dbReference>
<evidence type="ECO:0000313" key="5">
    <source>
        <dbReference type="Proteomes" id="UP000276215"/>
    </source>
</evidence>
<dbReference type="Gene3D" id="1.25.40.20">
    <property type="entry name" value="Ankyrin repeat-containing domain"/>
    <property type="match status" value="2"/>
</dbReference>
<dbReference type="PRINTS" id="PR01415">
    <property type="entry name" value="ANKYRIN"/>
</dbReference>
<proteinExistence type="predicted"/>
<keyword evidence="1" id="KW-0677">Repeat</keyword>
<keyword evidence="2 3" id="KW-0040">ANK repeat</keyword>
<feature type="non-terminal residue" evidence="4">
    <location>
        <position position="110"/>
    </location>
</feature>
<dbReference type="STRING" id="1336337.A0A3N4J2S3"/>
<feature type="non-terminal residue" evidence="4">
    <location>
        <position position="1"/>
    </location>
</feature>
<evidence type="ECO:0000256" key="2">
    <source>
        <dbReference type="ARBA" id="ARBA00023043"/>
    </source>
</evidence>
<feature type="repeat" description="ANK" evidence="3">
    <location>
        <begin position="51"/>
        <end position="83"/>
    </location>
</feature>
<accession>A0A3N4J2S3</accession>
<evidence type="ECO:0000256" key="3">
    <source>
        <dbReference type="PROSITE-ProRule" id="PRU00023"/>
    </source>
</evidence>
<organism evidence="4 5">
    <name type="scientific">Choiromyces venosus 120613-1</name>
    <dbReference type="NCBI Taxonomy" id="1336337"/>
    <lineage>
        <taxon>Eukaryota</taxon>
        <taxon>Fungi</taxon>
        <taxon>Dikarya</taxon>
        <taxon>Ascomycota</taxon>
        <taxon>Pezizomycotina</taxon>
        <taxon>Pezizomycetes</taxon>
        <taxon>Pezizales</taxon>
        <taxon>Tuberaceae</taxon>
        <taxon>Choiromyces</taxon>
    </lineage>
</organism>
<gene>
    <name evidence="4" type="ORF">L873DRAFT_1651791</name>
</gene>
<dbReference type="SMART" id="SM00248">
    <property type="entry name" value="ANK"/>
    <property type="match status" value="3"/>
</dbReference>
<feature type="repeat" description="ANK" evidence="3">
    <location>
        <begin position="85"/>
        <end position="110"/>
    </location>
</feature>
<dbReference type="PROSITE" id="PS50088">
    <property type="entry name" value="ANK_REPEAT"/>
    <property type="match status" value="3"/>
</dbReference>
<dbReference type="InterPro" id="IPR036770">
    <property type="entry name" value="Ankyrin_rpt-contain_sf"/>
</dbReference>
<dbReference type="OrthoDB" id="539213at2759"/>
<feature type="repeat" description="ANK" evidence="3">
    <location>
        <begin position="15"/>
        <end position="50"/>
    </location>
</feature>
<dbReference type="Proteomes" id="UP000276215">
    <property type="component" value="Unassembled WGS sequence"/>
</dbReference>
<reference evidence="4 5" key="1">
    <citation type="journal article" date="2018" name="Nat. Ecol. Evol.">
        <title>Pezizomycetes genomes reveal the molecular basis of ectomycorrhizal truffle lifestyle.</title>
        <authorList>
            <person name="Murat C."/>
            <person name="Payen T."/>
            <person name="Noel B."/>
            <person name="Kuo A."/>
            <person name="Morin E."/>
            <person name="Chen J."/>
            <person name="Kohler A."/>
            <person name="Krizsan K."/>
            <person name="Balestrini R."/>
            <person name="Da Silva C."/>
            <person name="Montanini B."/>
            <person name="Hainaut M."/>
            <person name="Levati E."/>
            <person name="Barry K.W."/>
            <person name="Belfiori B."/>
            <person name="Cichocki N."/>
            <person name="Clum A."/>
            <person name="Dockter R.B."/>
            <person name="Fauchery L."/>
            <person name="Guy J."/>
            <person name="Iotti M."/>
            <person name="Le Tacon F."/>
            <person name="Lindquist E.A."/>
            <person name="Lipzen A."/>
            <person name="Malagnac F."/>
            <person name="Mello A."/>
            <person name="Molinier V."/>
            <person name="Miyauchi S."/>
            <person name="Poulain J."/>
            <person name="Riccioni C."/>
            <person name="Rubini A."/>
            <person name="Sitrit Y."/>
            <person name="Splivallo R."/>
            <person name="Traeger S."/>
            <person name="Wang M."/>
            <person name="Zifcakova L."/>
            <person name="Wipf D."/>
            <person name="Zambonelli A."/>
            <person name="Paolocci F."/>
            <person name="Nowrousian M."/>
            <person name="Ottonello S."/>
            <person name="Baldrian P."/>
            <person name="Spatafora J.W."/>
            <person name="Henrissat B."/>
            <person name="Nagy L.G."/>
            <person name="Aury J.M."/>
            <person name="Wincker P."/>
            <person name="Grigoriev I.V."/>
            <person name="Bonfante P."/>
            <person name="Martin F.M."/>
        </authorList>
    </citation>
    <scope>NUCLEOTIDE SEQUENCE [LARGE SCALE GENOMIC DNA]</scope>
    <source>
        <strain evidence="4 5">120613-1</strain>
    </source>
</reference>